<dbReference type="GO" id="GO:0000978">
    <property type="term" value="F:RNA polymerase II cis-regulatory region sequence-specific DNA binding"/>
    <property type="evidence" value="ECO:0007669"/>
    <property type="project" value="TreeGrafter"/>
</dbReference>
<comment type="caution">
    <text evidence="14">The sequence shown here is derived from an EMBL/GenBank/DDBJ whole genome shotgun (WGS) entry which is preliminary data.</text>
</comment>
<sequence length="209" mass="23773">MVNTSCAVFRCGSTSHKHKGIRFHQFPRDERCPAWINACKREDLKGKDAEQLKYMHICSLHFEQRMYGKQLLKKSAVPTLNLPATLTHTVATQTETFEPSVLQVCTQQGVQVSTSQGVQTDDEIFYVVSETEMAPEVSGNPYYYDGNQRNYYVKDDHRREINGLADNSNYITIEQFLSGCDAFLPDGLNALIKSHITLSLEYNEQNLLP</sequence>
<evidence type="ECO:0000256" key="12">
    <source>
        <dbReference type="PROSITE-ProRule" id="PRU00309"/>
    </source>
</evidence>
<evidence type="ECO:0000256" key="1">
    <source>
        <dbReference type="ARBA" id="ARBA00004642"/>
    </source>
</evidence>
<evidence type="ECO:0000256" key="3">
    <source>
        <dbReference type="ARBA" id="ARBA00022723"/>
    </source>
</evidence>
<keyword evidence="5" id="KW-0862">Zinc</keyword>
<keyword evidence="8 12" id="KW-0238">DNA-binding</keyword>
<evidence type="ECO:0000256" key="9">
    <source>
        <dbReference type="ARBA" id="ARBA00023163"/>
    </source>
</evidence>
<dbReference type="SMART" id="SM00692">
    <property type="entry name" value="DM3"/>
    <property type="match status" value="1"/>
</dbReference>
<gene>
    <name evidence="14" type="ORF">EEDITHA_LOCUS8280</name>
</gene>
<evidence type="ECO:0000256" key="6">
    <source>
        <dbReference type="ARBA" id="ARBA00023015"/>
    </source>
</evidence>
<keyword evidence="6" id="KW-0805">Transcription regulation</keyword>
<dbReference type="SMART" id="SM00980">
    <property type="entry name" value="THAP"/>
    <property type="match status" value="1"/>
</dbReference>
<keyword evidence="10" id="KW-0539">Nucleus</keyword>
<evidence type="ECO:0000256" key="11">
    <source>
        <dbReference type="ARBA" id="ARBA00023306"/>
    </source>
</evidence>
<protein>
    <recommendedName>
        <fullName evidence="13">THAP-type domain-containing protein</fullName>
    </recommendedName>
</protein>
<reference evidence="14" key="1">
    <citation type="submission" date="2022-03" db="EMBL/GenBank/DDBJ databases">
        <authorList>
            <person name="Tunstrom K."/>
        </authorList>
    </citation>
    <scope>NUCLEOTIDE SEQUENCE</scope>
</reference>
<dbReference type="InterPro" id="IPR006612">
    <property type="entry name" value="THAP_Znf"/>
</dbReference>
<evidence type="ECO:0000256" key="7">
    <source>
        <dbReference type="ARBA" id="ARBA00023054"/>
    </source>
</evidence>
<dbReference type="GO" id="GO:0006357">
    <property type="term" value="P:regulation of transcription by RNA polymerase II"/>
    <property type="evidence" value="ECO:0007669"/>
    <property type="project" value="TreeGrafter"/>
</dbReference>
<evidence type="ECO:0000256" key="8">
    <source>
        <dbReference type="ARBA" id="ARBA00023125"/>
    </source>
</evidence>
<dbReference type="PROSITE" id="PS50950">
    <property type="entry name" value="ZF_THAP"/>
    <property type="match status" value="1"/>
</dbReference>
<dbReference type="GO" id="GO:0008270">
    <property type="term" value="F:zinc ion binding"/>
    <property type="evidence" value="ECO:0007669"/>
    <property type="project" value="UniProtKB-KW"/>
</dbReference>
<comment type="similarity">
    <text evidence="2">Belongs to the THAP1 family.</text>
</comment>
<evidence type="ECO:0000256" key="5">
    <source>
        <dbReference type="ARBA" id="ARBA00022833"/>
    </source>
</evidence>
<evidence type="ECO:0000313" key="14">
    <source>
        <dbReference type="EMBL" id="CAH2092527.1"/>
    </source>
</evidence>
<dbReference type="PANTHER" id="PTHR46600">
    <property type="entry name" value="THAP DOMAIN-CONTAINING"/>
    <property type="match status" value="1"/>
</dbReference>
<dbReference type="AlphaFoldDB" id="A0AAU9U419"/>
<evidence type="ECO:0000256" key="4">
    <source>
        <dbReference type="ARBA" id="ARBA00022771"/>
    </source>
</evidence>
<dbReference type="Pfam" id="PF05485">
    <property type="entry name" value="THAP"/>
    <property type="match status" value="1"/>
</dbReference>
<dbReference type="EMBL" id="CAKOGL010000012">
    <property type="protein sequence ID" value="CAH2092527.1"/>
    <property type="molecule type" value="Genomic_DNA"/>
</dbReference>
<keyword evidence="3" id="KW-0479">Metal-binding</keyword>
<accession>A0AAU9U419</accession>
<dbReference type="SUPFAM" id="SSF57716">
    <property type="entry name" value="Glucocorticoid receptor-like (DNA-binding domain)"/>
    <property type="match status" value="1"/>
</dbReference>
<dbReference type="GO" id="GO:0005654">
    <property type="term" value="C:nucleoplasm"/>
    <property type="evidence" value="ECO:0007669"/>
    <property type="project" value="UniProtKB-SubCell"/>
</dbReference>
<evidence type="ECO:0000256" key="10">
    <source>
        <dbReference type="ARBA" id="ARBA00023242"/>
    </source>
</evidence>
<evidence type="ECO:0000313" key="15">
    <source>
        <dbReference type="Proteomes" id="UP001153954"/>
    </source>
</evidence>
<keyword evidence="7" id="KW-0175">Coiled coil</keyword>
<dbReference type="Proteomes" id="UP001153954">
    <property type="component" value="Unassembled WGS sequence"/>
</dbReference>
<keyword evidence="9" id="KW-0804">Transcription</keyword>
<evidence type="ECO:0000259" key="13">
    <source>
        <dbReference type="PROSITE" id="PS50950"/>
    </source>
</evidence>
<comment type="subcellular location">
    <subcellularLocation>
        <location evidence="1">Nucleus</location>
        <location evidence="1">Nucleoplasm</location>
    </subcellularLocation>
</comment>
<keyword evidence="15" id="KW-1185">Reference proteome</keyword>
<feature type="domain" description="THAP-type" evidence="13">
    <location>
        <begin position="1"/>
        <end position="81"/>
    </location>
</feature>
<keyword evidence="11" id="KW-0131">Cell cycle</keyword>
<organism evidence="14 15">
    <name type="scientific">Euphydryas editha</name>
    <name type="common">Edith's checkerspot</name>
    <dbReference type="NCBI Taxonomy" id="104508"/>
    <lineage>
        <taxon>Eukaryota</taxon>
        <taxon>Metazoa</taxon>
        <taxon>Ecdysozoa</taxon>
        <taxon>Arthropoda</taxon>
        <taxon>Hexapoda</taxon>
        <taxon>Insecta</taxon>
        <taxon>Pterygota</taxon>
        <taxon>Neoptera</taxon>
        <taxon>Endopterygota</taxon>
        <taxon>Lepidoptera</taxon>
        <taxon>Glossata</taxon>
        <taxon>Ditrysia</taxon>
        <taxon>Papilionoidea</taxon>
        <taxon>Nymphalidae</taxon>
        <taxon>Nymphalinae</taxon>
        <taxon>Euphydryas</taxon>
    </lineage>
</organism>
<name>A0AAU9U419_EUPED</name>
<dbReference type="GO" id="GO:0003700">
    <property type="term" value="F:DNA-binding transcription factor activity"/>
    <property type="evidence" value="ECO:0007669"/>
    <property type="project" value="TreeGrafter"/>
</dbReference>
<dbReference type="InterPro" id="IPR026516">
    <property type="entry name" value="THAP1/10"/>
</dbReference>
<proteinExistence type="inferred from homology"/>
<dbReference type="PANTHER" id="PTHR46600:SF1">
    <property type="entry name" value="THAP DOMAIN-CONTAINING PROTEIN 1"/>
    <property type="match status" value="1"/>
</dbReference>
<keyword evidence="4 12" id="KW-0863">Zinc-finger</keyword>
<evidence type="ECO:0000256" key="2">
    <source>
        <dbReference type="ARBA" id="ARBA00006177"/>
    </source>
</evidence>